<dbReference type="Pfam" id="PF05190">
    <property type="entry name" value="MutS_IV"/>
    <property type="match status" value="1"/>
</dbReference>
<dbReference type="PANTHER" id="PTHR11361">
    <property type="entry name" value="DNA MISMATCH REPAIR PROTEIN MUTS FAMILY MEMBER"/>
    <property type="match status" value="1"/>
</dbReference>
<protein>
    <submittedName>
        <fullName evidence="7">DNA mismatch repair protein MutS</fullName>
    </submittedName>
</protein>
<gene>
    <name evidence="7" type="ORF">MNBD_NITROSPIRAE03-116</name>
</gene>
<proteinExistence type="inferred from homology"/>
<dbReference type="Pfam" id="PF05192">
    <property type="entry name" value="MutS_III"/>
    <property type="match status" value="1"/>
</dbReference>
<dbReference type="GO" id="GO:0005829">
    <property type="term" value="C:cytosol"/>
    <property type="evidence" value="ECO:0007669"/>
    <property type="project" value="TreeGrafter"/>
</dbReference>
<dbReference type="SUPFAM" id="SSF52540">
    <property type="entry name" value="P-loop containing nucleoside triphosphate hydrolases"/>
    <property type="match status" value="1"/>
</dbReference>
<dbReference type="Gene3D" id="1.10.1420.10">
    <property type="match status" value="2"/>
</dbReference>
<organism evidence="7">
    <name type="scientific">hydrothermal vent metagenome</name>
    <dbReference type="NCBI Taxonomy" id="652676"/>
    <lineage>
        <taxon>unclassified sequences</taxon>
        <taxon>metagenomes</taxon>
        <taxon>ecological metagenomes</taxon>
    </lineage>
</organism>
<accession>A0A3B1DIC1</accession>
<dbReference type="Pfam" id="PF00488">
    <property type="entry name" value="MutS_V"/>
    <property type="match status" value="1"/>
</dbReference>
<evidence type="ECO:0000313" key="7">
    <source>
        <dbReference type="EMBL" id="VAX34680.1"/>
    </source>
</evidence>
<dbReference type="NCBIfam" id="TIGR01070">
    <property type="entry name" value="mutS1"/>
    <property type="match status" value="1"/>
</dbReference>
<dbReference type="InterPro" id="IPR000432">
    <property type="entry name" value="DNA_mismatch_repair_MutS_C"/>
</dbReference>
<dbReference type="InterPro" id="IPR005748">
    <property type="entry name" value="DNA_mismatch_repair_MutS"/>
</dbReference>
<evidence type="ECO:0000256" key="4">
    <source>
        <dbReference type="ARBA" id="ARBA00023125"/>
    </source>
</evidence>
<dbReference type="InterPro" id="IPR036187">
    <property type="entry name" value="DNA_mismatch_repair_MutS_sf"/>
</dbReference>
<dbReference type="CDD" id="cd03284">
    <property type="entry name" value="ABC_MutS1"/>
    <property type="match status" value="1"/>
</dbReference>
<dbReference type="PIRSF" id="PIRSF005813">
    <property type="entry name" value="MSH2"/>
    <property type="match status" value="1"/>
</dbReference>
<dbReference type="GO" id="GO:0140664">
    <property type="term" value="F:ATP-dependent DNA damage sensor activity"/>
    <property type="evidence" value="ECO:0007669"/>
    <property type="project" value="InterPro"/>
</dbReference>
<dbReference type="InterPro" id="IPR007696">
    <property type="entry name" value="DNA_mismatch_repair_MutS_core"/>
</dbReference>
<dbReference type="GO" id="GO:0006298">
    <property type="term" value="P:mismatch repair"/>
    <property type="evidence" value="ECO:0007669"/>
    <property type="project" value="InterPro"/>
</dbReference>
<dbReference type="InterPro" id="IPR027417">
    <property type="entry name" value="P-loop_NTPase"/>
</dbReference>
<dbReference type="SMART" id="SM00533">
    <property type="entry name" value="MUTSd"/>
    <property type="match status" value="1"/>
</dbReference>
<dbReference type="PROSITE" id="PS00486">
    <property type="entry name" value="DNA_MISMATCH_REPAIR_2"/>
    <property type="match status" value="1"/>
</dbReference>
<feature type="domain" description="DNA mismatch repair proteins mutS family" evidence="6">
    <location>
        <begin position="416"/>
        <end position="432"/>
    </location>
</feature>
<dbReference type="AlphaFoldDB" id="A0A3B1DIC1"/>
<dbReference type="SUPFAM" id="SSF48334">
    <property type="entry name" value="DNA repair protein MutS, domain III"/>
    <property type="match status" value="1"/>
</dbReference>
<dbReference type="FunFam" id="3.40.50.300:FF:000870">
    <property type="entry name" value="MutS protein homolog 4"/>
    <property type="match status" value="1"/>
</dbReference>
<keyword evidence="5" id="KW-0234">DNA repair</keyword>
<name>A0A3B1DIC1_9ZZZZ</name>
<dbReference type="EMBL" id="UOGI01000372">
    <property type="protein sequence ID" value="VAX34680.1"/>
    <property type="molecule type" value="Genomic_DNA"/>
</dbReference>
<sequence length="591" mass="66195">MIHNMRDGSSEGTLLKILDETLTPMGGRFLRNAILKPLVNIEGIRGRHEAVENLIEGYELQETLRTYLRQVQDLERLSTRVLQRSANARDLIAIRTSVACLPEIRGALKKAHSPLLGKISGDVEDFSGLKDLIERAINDDPPNGLKDGGIIKSGYRQDVDEFRELSTKGKDYISGLEVKEKESTGISSLKIGYNRVFGYYLEVTKSNLHMVPEHYIRKQTLVGAERYVTPELKEYENRVLGAEERLKALEYEVFKEVLEEVALSIEYLLRTAQAIGELDFLLSLAVTARRYNYVKPLIDSTGRLEITDGRHPVLERGASDEKFIPNNAYVDTEDHRLLIITGPNMAGKSTYMRQVALIVLMAQVGSFVPAAEAKIGVVDRIFTRIGASDYLAKGQSTFMVEMIETANILYNATKESLIILDEVGRGTSTFDGISIAWAIAEHIANEIGARTLFATHYNELTELGITLSGVKNYNISVKEWGDEIIFLRKIERGPADKSYGIQVARLAGLPEPVVNRAKEVLNNLEKSEFTEFGTPRVMGRNTRKKASQLDLFSVNYEPIVNKLLGIDTSSLTPDEAVRRLLEIRKMAEDLQ</sequence>
<dbReference type="InterPro" id="IPR011184">
    <property type="entry name" value="DNA_mismatch_repair_Msh2"/>
</dbReference>
<reference evidence="7" key="1">
    <citation type="submission" date="2018-06" db="EMBL/GenBank/DDBJ databases">
        <authorList>
            <person name="Zhirakovskaya E."/>
        </authorList>
    </citation>
    <scope>NUCLEOTIDE SEQUENCE</scope>
</reference>
<keyword evidence="5" id="KW-0227">DNA damage</keyword>
<dbReference type="GO" id="GO:0005524">
    <property type="term" value="F:ATP binding"/>
    <property type="evidence" value="ECO:0007669"/>
    <property type="project" value="UniProtKB-KW"/>
</dbReference>
<evidence type="ECO:0000256" key="1">
    <source>
        <dbReference type="ARBA" id="ARBA00006271"/>
    </source>
</evidence>
<keyword evidence="4" id="KW-0238">DNA-binding</keyword>
<keyword evidence="3" id="KW-0067">ATP-binding</keyword>
<evidence type="ECO:0000259" key="6">
    <source>
        <dbReference type="PROSITE" id="PS00486"/>
    </source>
</evidence>
<dbReference type="InterPro" id="IPR045076">
    <property type="entry name" value="MutS"/>
</dbReference>
<dbReference type="InterPro" id="IPR007861">
    <property type="entry name" value="DNA_mismatch_repair_MutS_clamp"/>
</dbReference>
<comment type="similarity">
    <text evidence="1">Belongs to the DNA mismatch repair MutS family.</text>
</comment>
<dbReference type="Gene3D" id="3.40.50.300">
    <property type="entry name" value="P-loop containing nucleotide triphosphate hydrolases"/>
    <property type="match status" value="1"/>
</dbReference>
<evidence type="ECO:0000256" key="3">
    <source>
        <dbReference type="ARBA" id="ARBA00022840"/>
    </source>
</evidence>
<keyword evidence="2" id="KW-0547">Nucleotide-binding</keyword>
<evidence type="ECO:0000256" key="5">
    <source>
        <dbReference type="ARBA" id="ARBA00023204"/>
    </source>
</evidence>
<dbReference type="SMART" id="SM00534">
    <property type="entry name" value="MUTSac"/>
    <property type="match status" value="1"/>
</dbReference>
<dbReference type="NCBIfam" id="NF003810">
    <property type="entry name" value="PRK05399.1"/>
    <property type="match status" value="1"/>
</dbReference>
<dbReference type="GO" id="GO:0030983">
    <property type="term" value="F:mismatched DNA binding"/>
    <property type="evidence" value="ECO:0007669"/>
    <property type="project" value="InterPro"/>
</dbReference>
<dbReference type="PANTHER" id="PTHR11361:SF34">
    <property type="entry name" value="DNA MISMATCH REPAIR PROTEIN MSH1, MITOCHONDRIAL"/>
    <property type="match status" value="1"/>
</dbReference>
<evidence type="ECO:0000256" key="2">
    <source>
        <dbReference type="ARBA" id="ARBA00022741"/>
    </source>
</evidence>